<protein>
    <recommendedName>
        <fullName evidence="2">Surface-adhesin protein E-like domain-containing protein</fullName>
    </recommendedName>
</protein>
<dbReference type="InterPro" id="IPR031939">
    <property type="entry name" value="Adhesin_E-like"/>
</dbReference>
<comment type="caution">
    <text evidence="3">The sequence shown here is derived from an EMBL/GenBank/DDBJ whole genome shotgun (WGS) entry which is preliminary data.</text>
</comment>
<name>A0A6C2CN05_9RHOO</name>
<proteinExistence type="predicted"/>
<sequence length="129" mass="14298">MKIVAFTLGLVAFSSGAQAGWSLVGASDTTSYYVDLGTVRKKGIFTRMWSLYNYAEPIFGKDGEQYSSSIMHVEYDCSEERSKRLFTSVYKKPMGEGSALTLKHSTPAWGPIPPGTAIELQWKLACDQR</sequence>
<evidence type="ECO:0000259" key="2">
    <source>
        <dbReference type="Pfam" id="PF16747"/>
    </source>
</evidence>
<dbReference type="AlphaFoldDB" id="A0A6C2CN05"/>
<reference evidence="3 4" key="1">
    <citation type="submission" date="2019-01" db="EMBL/GenBank/DDBJ databases">
        <title>Zoogloea oleivorans genome sequencing and assembly.</title>
        <authorList>
            <person name="Tancsics A."/>
            <person name="Farkas M."/>
            <person name="Kriszt B."/>
            <person name="Maroti G."/>
            <person name="Horvath B."/>
        </authorList>
    </citation>
    <scope>NUCLEOTIDE SEQUENCE [LARGE SCALE GENOMIC DNA]</scope>
    <source>
        <strain evidence="3 4">Buc</strain>
    </source>
</reference>
<dbReference type="EMBL" id="SDKK01000017">
    <property type="protein sequence ID" value="TYC54723.1"/>
    <property type="molecule type" value="Genomic_DNA"/>
</dbReference>
<keyword evidence="4" id="KW-1185">Reference proteome</keyword>
<evidence type="ECO:0000256" key="1">
    <source>
        <dbReference type="SAM" id="SignalP"/>
    </source>
</evidence>
<dbReference type="RefSeq" id="WP_148580416.1">
    <property type="nucleotide sequence ID" value="NZ_SDKK01000017.1"/>
</dbReference>
<dbReference type="Proteomes" id="UP000389128">
    <property type="component" value="Unassembled WGS sequence"/>
</dbReference>
<feature type="domain" description="Surface-adhesin protein E-like" evidence="2">
    <location>
        <begin position="21"/>
        <end position="127"/>
    </location>
</feature>
<dbReference type="OrthoDB" id="8536864at2"/>
<feature type="signal peptide" evidence="1">
    <location>
        <begin position="1"/>
        <end position="19"/>
    </location>
</feature>
<gene>
    <name evidence="3" type="ORF">ETQ85_17710</name>
</gene>
<dbReference type="Pfam" id="PF16747">
    <property type="entry name" value="Adhesin_E"/>
    <property type="match status" value="1"/>
</dbReference>
<organism evidence="3 4">
    <name type="scientific">Zoogloea oleivorans</name>
    <dbReference type="NCBI Taxonomy" id="1552750"/>
    <lineage>
        <taxon>Bacteria</taxon>
        <taxon>Pseudomonadati</taxon>
        <taxon>Pseudomonadota</taxon>
        <taxon>Betaproteobacteria</taxon>
        <taxon>Rhodocyclales</taxon>
        <taxon>Zoogloeaceae</taxon>
        <taxon>Zoogloea</taxon>
    </lineage>
</organism>
<feature type="chain" id="PRO_5025676694" description="Surface-adhesin protein E-like domain-containing protein" evidence="1">
    <location>
        <begin position="20"/>
        <end position="129"/>
    </location>
</feature>
<keyword evidence="1" id="KW-0732">Signal</keyword>
<accession>A0A6C2CN05</accession>
<evidence type="ECO:0000313" key="3">
    <source>
        <dbReference type="EMBL" id="TYC54723.1"/>
    </source>
</evidence>
<evidence type="ECO:0000313" key="4">
    <source>
        <dbReference type="Proteomes" id="UP000389128"/>
    </source>
</evidence>